<dbReference type="PANTHER" id="PTHR23542:SF1">
    <property type="entry name" value="MAJOR FACILITATOR SUPERFAMILY (MFS) PROFILE DOMAIN-CONTAINING PROTEIN"/>
    <property type="match status" value="1"/>
</dbReference>
<feature type="transmembrane region" description="Helical" evidence="1">
    <location>
        <begin position="138"/>
        <end position="160"/>
    </location>
</feature>
<dbReference type="OrthoDB" id="4229605at2"/>
<feature type="transmembrane region" description="Helical" evidence="1">
    <location>
        <begin position="20"/>
        <end position="41"/>
    </location>
</feature>
<gene>
    <name evidence="2" type="ORF">SacmaDRAFT_5064</name>
</gene>
<dbReference type="Pfam" id="PF07690">
    <property type="entry name" value="MFS_1"/>
    <property type="match status" value="1"/>
</dbReference>
<dbReference type="Gene3D" id="1.20.1250.20">
    <property type="entry name" value="MFS general substrate transporter like domains"/>
    <property type="match status" value="1"/>
</dbReference>
<evidence type="ECO:0000256" key="1">
    <source>
        <dbReference type="SAM" id="Phobius"/>
    </source>
</evidence>
<dbReference type="STRING" id="882083.SacmaDRAFT_5064"/>
<feature type="transmembrane region" description="Helical" evidence="1">
    <location>
        <begin position="81"/>
        <end position="99"/>
    </location>
</feature>
<sequence length="401" mass="41401">MPLQRYVRLLRIKGVPSSMLLLFLIRLPMTATGITLTLHVVSELGRGYGAAGLVGTATTAGAALGAPMVGRLIDRHGLRPVVAVCGTVSCGYWLCTPYLPYEMLLAAALVAGALVVPASSISRQVLTALVPEGQRRTAYSLDMVLLETSFMVGPAAWIALTTQLSSTVALTSLGVAFGLLSLLLYVQDPPIRSTAETVLPRQPRPPARSWLSGPLVATLLVAAGALFVLVGTELAALATLRASGEVGWTGALITVMCVASLAGGLVHGAVPRSLPQLPLMVLLAVLVIPVGLVAQPWWLLALALVPMNFACAPTLAATTEEVSRLVPAGVRGEAMGLQDAAAKTGLALGSPFVGFVIDNTGPGWGFAAAGLGGLGFAVVGLLLRGRQRRTRATEAARVSQA</sequence>
<name>H5X333_9PSEU</name>
<dbReference type="InterPro" id="IPR011701">
    <property type="entry name" value="MFS"/>
</dbReference>
<organism evidence="2 3">
    <name type="scientific">Saccharomonospora marina XMU15</name>
    <dbReference type="NCBI Taxonomy" id="882083"/>
    <lineage>
        <taxon>Bacteria</taxon>
        <taxon>Bacillati</taxon>
        <taxon>Actinomycetota</taxon>
        <taxon>Actinomycetes</taxon>
        <taxon>Pseudonocardiales</taxon>
        <taxon>Pseudonocardiaceae</taxon>
        <taxon>Saccharomonospora</taxon>
    </lineage>
</organism>
<dbReference type="eggNOG" id="COG2814">
    <property type="taxonomic scope" value="Bacteria"/>
</dbReference>
<dbReference type="EMBL" id="CM001439">
    <property type="protein sequence ID" value="EHR53232.1"/>
    <property type="molecule type" value="Genomic_DNA"/>
</dbReference>
<dbReference type="InterPro" id="IPR036259">
    <property type="entry name" value="MFS_trans_sf"/>
</dbReference>
<feature type="transmembrane region" description="Helical" evidence="1">
    <location>
        <begin position="207"/>
        <end position="230"/>
    </location>
</feature>
<dbReference type="SUPFAM" id="SSF103473">
    <property type="entry name" value="MFS general substrate transporter"/>
    <property type="match status" value="1"/>
</dbReference>
<feature type="transmembrane region" description="Helical" evidence="1">
    <location>
        <begin position="166"/>
        <end position="186"/>
    </location>
</feature>
<protein>
    <submittedName>
        <fullName evidence="2">Arabinose efflux permease family protein</fullName>
    </submittedName>
</protein>
<feature type="transmembrane region" description="Helical" evidence="1">
    <location>
        <begin position="105"/>
        <end position="126"/>
    </location>
</feature>
<keyword evidence="3" id="KW-1185">Reference proteome</keyword>
<feature type="transmembrane region" description="Helical" evidence="1">
    <location>
        <begin position="364"/>
        <end position="383"/>
    </location>
</feature>
<feature type="transmembrane region" description="Helical" evidence="1">
    <location>
        <begin position="250"/>
        <end position="270"/>
    </location>
</feature>
<keyword evidence="1" id="KW-0472">Membrane</keyword>
<dbReference type="AlphaFoldDB" id="H5X333"/>
<dbReference type="PANTHER" id="PTHR23542">
    <property type="match status" value="1"/>
</dbReference>
<reference evidence="2 3" key="1">
    <citation type="journal article" date="2012" name="Stand. Genomic Sci.">
        <title>Genome sequence of the ocean sediment bacterium Saccharomonospora marina type strain (XMU15(T)).</title>
        <authorList>
            <person name="Klenk H.P."/>
            <person name="Lu M."/>
            <person name="Lucas S."/>
            <person name="Lapidus A."/>
            <person name="Copeland A."/>
            <person name="Pitluck S."/>
            <person name="Goodwin L.A."/>
            <person name="Han C."/>
            <person name="Tapia R."/>
            <person name="Brambilla E.M."/>
            <person name="Potter G."/>
            <person name="Land M."/>
            <person name="Ivanova N."/>
            <person name="Rohde M."/>
            <person name="Goker M."/>
            <person name="Detter J.C."/>
            <person name="Li W.J."/>
            <person name="Kyrpides N.C."/>
            <person name="Woyke T."/>
        </authorList>
    </citation>
    <scope>NUCLEOTIDE SEQUENCE [LARGE SCALE GENOMIC DNA]</scope>
    <source>
        <strain evidence="2 3">XMU15</strain>
    </source>
</reference>
<proteinExistence type="predicted"/>
<dbReference type="HOGENOM" id="CLU_033532_1_1_11"/>
<feature type="transmembrane region" description="Helical" evidence="1">
    <location>
        <begin position="47"/>
        <end position="69"/>
    </location>
</feature>
<evidence type="ECO:0000313" key="3">
    <source>
        <dbReference type="Proteomes" id="UP000004926"/>
    </source>
</evidence>
<dbReference type="Proteomes" id="UP000004926">
    <property type="component" value="Chromosome"/>
</dbReference>
<keyword evidence="1" id="KW-1133">Transmembrane helix</keyword>
<accession>H5X333</accession>
<dbReference type="GO" id="GO:0022857">
    <property type="term" value="F:transmembrane transporter activity"/>
    <property type="evidence" value="ECO:0007669"/>
    <property type="project" value="InterPro"/>
</dbReference>
<feature type="transmembrane region" description="Helical" evidence="1">
    <location>
        <begin position="277"/>
        <end position="298"/>
    </location>
</feature>
<keyword evidence="1" id="KW-0812">Transmembrane</keyword>
<evidence type="ECO:0000313" key="2">
    <source>
        <dbReference type="EMBL" id="EHR53232.1"/>
    </source>
</evidence>
<dbReference type="RefSeq" id="WP_009156608.1">
    <property type="nucleotide sequence ID" value="NZ_CM001439.1"/>
</dbReference>